<dbReference type="Gene3D" id="3.40.50.300">
    <property type="entry name" value="P-loop containing nucleotide triphosphate hydrolases"/>
    <property type="match status" value="1"/>
</dbReference>
<dbReference type="PANTHER" id="PTHR43582:SF2">
    <property type="entry name" value="LINEARMYCIN RESISTANCE ATP-BINDING PROTEIN LNRL"/>
    <property type="match status" value="1"/>
</dbReference>
<evidence type="ECO:0000259" key="3">
    <source>
        <dbReference type="PROSITE" id="PS50893"/>
    </source>
</evidence>
<feature type="domain" description="ABC transporter" evidence="3">
    <location>
        <begin position="5"/>
        <end position="237"/>
    </location>
</feature>
<dbReference type="InterPro" id="IPR027417">
    <property type="entry name" value="P-loop_NTPase"/>
</dbReference>
<accession>A0A3E1EZB4</accession>
<dbReference type="PROSITE" id="PS50893">
    <property type="entry name" value="ABC_TRANSPORTER_2"/>
    <property type="match status" value="1"/>
</dbReference>
<dbReference type="SUPFAM" id="SSF52540">
    <property type="entry name" value="P-loop containing nucleoside triphosphate hydrolases"/>
    <property type="match status" value="1"/>
</dbReference>
<name>A0A3E1EZB4_9FLAO</name>
<proteinExistence type="predicted"/>
<dbReference type="PANTHER" id="PTHR43582">
    <property type="entry name" value="LINEARMYCIN RESISTANCE ATP-BINDING PROTEIN LNRL"/>
    <property type="match status" value="1"/>
</dbReference>
<evidence type="ECO:0000256" key="2">
    <source>
        <dbReference type="ARBA" id="ARBA00022840"/>
    </source>
</evidence>
<sequence>MSYSIEIDQLSLSYKNTDFKAINNLSLKVKRNEVLGLLGPNGAGKTTLISMLTGLQRPDKGKIFIEGLETSANIHEIQKILGVVPQEYALYPKLTAKENLQFFGSMYGVDRKILKKRIDEGIEKMGLSKFSNKRIDTFSGGMKRRINLLAGVLHEPKLIFLDEPTVGVDVQSKHVIIEFLTSLNQAGTTIVYSSHLLHEAQSFCSRVAIIDHGEIQVEGATKDILVSEGRVKSLEEIFIENTSNSK</sequence>
<dbReference type="AlphaFoldDB" id="A0A3E1EZB4"/>
<comment type="caution">
    <text evidence="4">The sequence shown here is derived from an EMBL/GenBank/DDBJ whole genome shotgun (WGS) entry which is preliminary data.</text>
</comment>
<organism evidence="4 5">
    <name type="scientific">Brumimicrobium aurantiacum</name>
    <dbReference type="NCBI Taxonomy" id="1737063"/>
    <lineage>
        <taxon>Bacteria</taxon>
        <taxon>Pseudomonadati</taxon>
        <taxon>Bacteroidota</taxon>
        <taxon>Flavobacteriia</taxon>
        <taxon>Flavobacteriales</taxon>
        <taxon>Crocinitomicaceae</taxon>
        <taxon>Brumimicrobium</taxon>
    </lineage>
</organism>
<dbReference type="InterPro" id="IPR003439">
    <property type="entry name" value="ABC_transporter-like_ATP-bd"/>
</dbReference>
<reference evidence="4 5" key="1">
    <citation type="submission" date="2018-08" db="EMBL/GenBank/DDBJ databases">
        <title>The draft genome squence of Brumimicrobium sp. N62.</title>
        <authorList>
            <person name="Du Z.-J."/>
            <person name="Luo H.-R."/>
        </authorList>
    </citation>
    <scope>NUCLEOTIDE SEQUENCE [LARGE SCALE GENOMIC DNA]</scope>
    <source>
        <strain evidence="4 5">N62</strain>
    </source>
</reference>
<dbReference type="InterPro" id="IPR017871">
    <property type="entry name" value="ABC_transporter-like_CS"/>
</dbReference>
<keyword evidence="1" id="KW-0547">Nucleotide-binding</keyword>
<dbReference type="PROSITE" id="PS00211">
    <property type="entry name" value="ABC_TRANSPORTER_1"/>
    <property type="match status" value="1"/>
</dbReference>
<dbReference type="GO" id="GO:0016887">
    <property type="term" value="F:ATP hydrolysis activity"/>
    <property type="evidence" value="ECO:0007669"/>
    <property type="project" value="InterPro"/>
</dbReference>
<evidence type="ECO:0000256" key="1">
    <source>
        <dbReference type="ARBA" id="ARBA00022741"/>
    </source>
</evidence>
<dbReference type="Pfam" id="PF00005">
    <property type="entry name" value="ABC_tran"/>
    <property type="match status" value="1"/>
</dbReference>
<gene>
    <name evidence="4" type="ORF">DXU93_03555</name>
</gene>
<evidence type="ECO:0000313" key="5">
    <source>
        <dbReference type="Proteomes" id="UP000257127"/>
    </source>
</evidence>
<dbReference type="InterPro" id="IPR003593">
    <property type="entry name" value="AAA+_ATPase"/>
</dbReference>
<dbReference type="SMART" id="SM00382">
    <property type="entry name" value="AAA"/>
    <property type="match status" value="1"/>
</dbReference>
<protein>
    <submittedName>
        <fullName evidence="4">ABC transporter ATP-binding protein</fullName>
    </submittedName>
</protein>
<keyword evidence="5" id="KW-1185">Reference proteome</keyword>
<dbReference type="Proteomes" id="UP000257127">
    <property type="component" value="Unassembled WGS sequence"/>
</dbReference>
<dbReference type="RefSeq" id="WP_116879889.1">
    <property type="nucleotide sequence ID" value="NZ_QURB01000002.1"/>
</dbReference>
<dbReference type="OrthoDB" id="9801987at2"/>
<evidence type="ECO:0000313" key="4">
    <source>
        <dbReference type="EMBL" id="RFC54910.1"/>
    </source>
</evidence>
<dbReference type="GO" id="GO:0005524">
    <property type="term" value="F:ATP binding"/>
    <property type="evidence" value="ECO:0007669"/>
    <property type="project" value="UniProtKB-KW"/>
</dbReference>
<keyword evidence="2 4" id="KW-0067">ATP-binding</keyword>
<dbReference type="EMBL" id="QURB01000002">
    <property type="protein sequence ID" value="RFC54910.1"/>
    <property type="molecule type" value="Genomic_DNA"/>
</dbReference>